<feature type="compositionally biased region" description="Polar residues" evidence="7">
    <location>
        <begin position="306"/>
        <end position="315"/>
    </location>
</feature>
<feature type="compositionally biased region" description="Polar residues" evidence="7">
    <location>
        <begin position="331"/>
        <end position="340"/>
    </location>
</feature>
<protein>
    <recommendedName>
        <fullName evidence="9">M23ase beta-sheet core domain-containing protein</fullName>
    </recommendedName>
</protein>
<feature type="compositionally biased region" description="Basic and acidic residues" evidence="7">
    <location>
        <begin position="286"/>
        <end position="301"/>
    </location>
</feature>
<dbReference type="Proteomes" id="UP000290408">
    <property type="component" value="Chromosome"/>
</dbReference>
<evidence type="ECO:0000256" key="6">
    <source>
        <dbReference type="ARBA" id="ARBA00023049"/>
    </source>
</evidence>
<sequence>MQRPTPPQARRRTRALTGAALSLCLLAGVGHAFAATPDPQTQKGQVDQDLKDARGDLRETSKELVAAYDKLAATRKKLPGARSAAAAAERAETTAKGEYDDAVAAYDLAKANEDKAEKQLKTTSSKITTSRRAVAGFAGQLYQQQGMGTLAVAVGSETPAAFIDRMIMAQSAGDTQTSALEELSTSRANLVSTGDRLEALREKTSTAKATKQTKLAEATRASTKADTKKAALESLESDQKSQSAKLSREKQKDKKRVASLQAQSDKLTKILQERARKARVREAAIKKAREAQERREADARARAARSTPSRNPSTASVSPPDPNPPAPSSSGVLQAPSNAPVSSEFGLRFHPIYRTWRLHAGRDYAGNCGSPVYAADSGTIISALPPGSTGGYGNQIVIDQGVKRGSSLATTYNHLQSFAVRSGRVSRGQVIGYVGTTGNSTGCHLHFETRENGTPVDPRGWL</sequence>
<dbReference type="InterPro" id="IPR050570">
    <property type="entry name" value="Cell_wall_metabolism_enzyme"/>
</dbReference>
<feature type="region of interest" description="Disordered" evidence="7">
    <location>
        <begin position="202"/>
        <end position="261"/>
    </location>
</feature>
<dbReference type="RefSeq" id="WP_130628657.1">
    <property type="nucleotide sequence ID" value="NZ_CP036164.1"/>
</dbReference>
<dbReference type="InterPro" id="IPR011055">
    <property type="entry name" value="Dup_hybrid_motif"/>
</dbReference>
<gene>
    <name evidence="10" type="ORF">EXU32_03525</name>
</gene>
<organism evidence="10 11">
    <name type="scientific">Janibacter limosus</name>
    <dbReference type="NCBI Taxonomy" id="53458"/>
    <lineage>
        <taxon>Bacteria</taxon>
        <taxon>Bacillati</taxon>
        <taxon>Actinomycetota</taxon>
        <taxon>Actinomycetes</taxon>
        <taxon>Micrococcales</taxon>
        <taxon>Intrasporangiaceae</taxon>
        <taxon>Janibacter</taxon>
    </lineage>
</organism>
<keyword evidence="8" id="KW-0732">Signal</keyword>
<dbReference type="InterPro" id="IPR016047">
    <property type="entry name" value="M23ase_b-sheet_dom"/>
</dbReference>
<dbReference type="EMBL" id="CP036164">
    <property type="protein sequence ID" value="QBF45419.1"/>
    <property type="molecule type" value="Genomic_DNA"/>
</dbReference>
<evidence type="ECO:0000256" key="1">
    <source>
        <dbReference type="ARBA" id="ARBA00001947"/>
    </source>
</evidence>
<proteinExistence type="predicted"/>
<comment type="cofactor">
    <cofactor evidence="1">
        <name>Zn(2+)</name>
        <dbReference type="ChEBI" id="CHEBI:29105"/>
    </cofactor>
</comment>
<dbReference type="PANTHER" id="PTHR21666:SF288">
    <property type="entry name" value="CELL DIVISION PROTEIN YTFB"/>
    <property type="match status" value="1"/>
</dbReference>
<feature type="region of interest" description="Disordered" evidence="7">
    <location>
        <begin position="286"/>
        <end position="340"/>
    </location>
</feature>
<keyword evidence="6" id="KW-0482">Metalloprotease</keyword>
<keyword evidence="3" id="KW-0479">Metal-binding</keyword>
<feature type="chain" id="PRO_5020969888" description="M23ase beta-sheet core domain-containing protein" evidence="8">
    <location>
        <begin position="35"/>
        <end position="462"/>
    </location>
</feature>
<dbReference type="PANTHER" id="PTHR21666">
    <property type="entry name" value="PEPTIDASE-RELATED"/>
    <property type="match status" value="1"/>
</dbReference>
<dbReference type="GO" id="GO:0006508">
    <property type="term" value="P:proteolysis"/>
    <property type="evidence" value="ECO:0007669"/>
    <property type="project" value="UniProtKB-KW"/>
</dbReference>
<dbReference type="STRING" id="1216970.GCA_001570985_00334"/>
<evidence type="ECO:0000256" key="4">
    <source>
        <dbReference type="ARBA" id="ARBA00022801"/>
    </source>
</evidence>
<feature type="signal peptide" evidence="8">
    <location>
        <begin position="1"/>
        <end position="34"/>
    </location>
</feature>
<evidence type="ECO:0000256" key="5">
    <source>
        <dbReference type="ARBA" id="ARBA00022833"/>
    </source>
</evidence>
<name>A0A4P6MR28_9MICO</name>
<dbReference type="GO" id="GO:0004222">
    <property type="term" value="F:metalloendopeptidase activity"/>
    <property type="evidence" value="ECO:0007669"/>
    <property type="project" value="TreeGrafter"/>
</dbReference>
<evidence type="ECO:0000256" key="3">
    <source>
        <dbReference type="ARBA" id="ARBA00022723"/>
    </source>
</evidence>
<evidence type="ECO:0000313" key="11">
    <source>
        <dbReference type="Proteomes" id="UP000290408"/>
    </source>
</evidence>
<keyword evidence="11" id="KW-1185">Reference proteome</keyword>
<dbReference type="Gene3D" id="2.70.70.10">
    <property type="entry name" value="Glucose Permease (Domain IIA)"/>
    <property type="match status" value="1"/>
</dbReference>
<dbReference type="CDD" id="cd12797">
    <property type="entry name" value="M23_peptidase"/>
    <property type="match status" value="1"/>
</dbReference>
<dbReference type="AlphaFoldDB" id="A0A4P6MR28"/>
<keyword evidence="4" id="KW-0378">Hydrolase</keyword>
<dbReference type="GO" id="GO:0046872">
    <property type="term" value="F:metal ion binding"/>
    <property type="evidence" value="ECO:0007669"/>
    <property type="project" value="UniProtKB-KW"/>
</dbReference>
<evidence type="ECO:0000256" key="8">
    <source>
        <dbReference type="SAM" id="SignalP"/>
    </source>
</evidence>
<evidence type="ECO:0000256" key="7">
    <source>
        <dbReference type="SAM" id="MobiDB-lite"/>
    </source>
</evidence>
<feature type="compositionally biased region" description="Low complexity" evidence="7">
    <location>
        <begin position="206"/>
        <end position="219"/>
    </location>
</feature>
<dbReference type="SUPFAM" id="SSF51261">
    <property type="entry name" value="Duplicated hybrid motif"/>
    <property type="match status" value="1"/>
</dbReference>
<keyword evidence="2" id="KW-0645">Protease</keyword>
<dbReference type="Pfam" id="PF01551">
    <property type="entry name" value="Peptidase_M23"/>
    <property type="match status" value="1"/>
</dbReference>
<evidence type="ECO:0000259" key="9">
    <source>
        <dbReference type="Pfam" id="PF01551"/>
    </source>
</evidence>
<feature type="domain" description="M23ase beta-sheet core" evidence="9">
    <location>
        <begin position="358"/>
        <end position="458"/>
    </location>
</feature>
<accession>A0A4P6MR28</accession>
<evidence type="ECO:0000313" key="10">
    <source>
        <dbReference type="EMBL" id="QBF45419.1"/>
    </source>
</evidence>
<dbReference type="Gene3D" id="6.10.250.3150">
    <property type="match status" value="1"/>
</dbReference>
<keyword evidence="5" id="KW-0862">Zinc</keyword>
<evidence type="ECO:0000256" key="2">
    <source>
        <dbReference type="ARBA" id="ARBA00022670"/>
    </source>
</evidence>
<dbReference type="OrthoDB" id="5496837at2"/>
<reference evidence="10 11" key="1">
    <citation type="submission" date="2019-02" db="EMBL/GenBank/DDBJ databases">
        <title>Genomic data mining of an Antarctic deep-sea actinobacterium, Janibacterlimosus P3-3-X1.</title>
        <authorList>
            <person name="Liao L."/>
            <person name="Chen B."/>
        </authorList>
    </citation>
    <scope>NUCLEOTIDE SEQUENCE [LARGE SCALE GENOMIC DNA]</scope>
    <source>
        <strain evidence="10 11">P3-3-X1</strain>
    </source>
</reference>
<dbReference type="KEGG" id="jli:EXU32_03525"/>